<evidence type="ECO:0000256" key="6">
    <source>
        <dbReference type="PIRSR" id="PIRSR016020-1"/>
    </source>
</evidence>
<feature type="binding site" evidence="7">
    <location>
        <position position="77"/>
    </location>
    <ligand>
        <name>substrate</name>
    </ligand>
</feature>
<gene>
    <name evidence="8" type="ORF">MIMGU_mgv1a010364mg</name>
</gene>
<dbReference type="GO" id="GO:0030246">
    <property type="term" value="F:carbohydrate binding"/>
    <property type="evidence" value="ECO:0007669"/>
    <property type="project" value="UniProtKB-UniRule"/>
</dbReference>
<dbReference type="CDD" id="cd09020">
    <property type="entry name" value="D-hex-6-P-epi_like"/>
    <property type="match status" value="1"/>
</dbReference>
<dbReference type="Pfam" id="PF01263">
    <property type="entry name" value="Aldose_epim"/>
    <property type="match status" value="1"/>
</dbReference>
<dbReference type="PIRSF" id="PIRSF016020">
    <property type="entry name" value="PHexose_mutarotase"/>
    <property type="match status" value="1"/>
</dbReference>
<dbReference type="InterPro" id="IPR025532">
    <property type="entry name" value="G6P_1-epimerase"/>
</dbReference>
<evidence type="ECO:0000256" key="1">
    <source>
        <dbReference type="ARBA" id="ARBA00001096"/>
    </source>
</evidence>
<evidence type="ECO:0000313" key="8">
    <source>
        <dbReference type="EMBL" id="EYU20900.1"/>
    </source>
</evidence>
<dbReference type="PANTHER" id="PTHR11122:SF13">
    <property type="entry name" value="GLUCOSE-6-PHOSPHATE 1-EPIMERASE"/>
    <property type="match status" value="1"/>
</dbReference>
<name>A0A022Q304_ERYGU</name>
<dbReference type="Gene3D" id="2.70.98.10">
    <property type="match status" value="1"/>
</dbReference>
<evidence type="ECO:0000256" key="3">
    <source>
        <dbReference type="ARBA" id="ARBA00012083"/>
    </source>
</evidence>
<dbReference type="PANTHER" id="PTHR11122">
    <property type="entry name" value="APOSPORY-ASSOCIATED PROTEIN C-RELATED"/>
    <property type="match status" value="1"/>
</dbReference>
<dbReference type="AlphaFoldDB" id="A0A022Q304"/>
<dbReference type="EC" id="5.1.3.15" evidence="3 5"/>
<evidence type="ECO:0000256" key="4">
    <source>
        <dbReference type="ARBA" id="ARBA00023235"/>
    </source>
</evidence>
<evidence type="ECO:0000256" key="7">
    <source>
        <dbReference type="PIRSR" id="PIRSR016020-2"/>
    </source>
</evidence>
<evidence type="ECO:0000256" key="2">
    <source>
        <dbReference type="ARBA" id="ARBA00005866"/>
    </source>
</evidence>
<dbReference type="Proteomes" id="UP000030748">
    <property type="component" value="Unassembled WGS sequence"/>
</dbReference>
<proteinExistence type="inferred from homology"/>
<keyword evidence="9" id="KW-1185">Reference proteome</keyword>
<evidence type="ECO:0000313" key="9">
    <source>
        <dbReference type="Proteomes" id="UP000030748"/>
    </source>
</evidence>
<evidence type="ECO:0000256" key="5">
    <source>
        <dbReference type="PIRNR" id="PIRNR016020"/>
    </source>
</evidence>
<protein>
    <recommendedName>
        <fullName evidence="3 5">glucose-6-phosphate 1-epimerase</fullName>
        <ecNumber evidence="3 5">5.1.3.15</ecNumber>
    </recommendedName>
</protein>
<feature type="binding site" evidence="7">
    <location>
        <position position="100"/>
    </location>
    <ligand>
        <name>substrate</name>
    </ligand>
</feature>
<dbReference type="eggNOG" id="KOG1594">
    <property type="taxonomic scope" value="Eukaryota"/>
</dbReference>
<dbReference type="GO" id="GO:0005737">
    <property type="term" value="C:cytoplasm"/>
    <property type="evidence" value="ECO:0000318"/>
    <property type="project" value="GO_Central"/>
</dbReference>
<feature type="binding site" evidence="7">
    <location>
        <position position="95"/>
    </location>
    <ligand>
        <name>substrate</name>
    </ligand>
</feature>
<dbReference type="GO" id="GO:0005975">
    <property type="term" value="P:carbohydrate metabolic process"/>
    <property type="evidence" value="ECO:0007669"/>
    <property type="project" value="InterPro"/>
</dbReference>
<dbReference type="PhylomeDB" id="A0A022Q304"/>
<dbReference type="InterPro" id="IPR014718">
    <property type="entry name" value="GH-type_carb-bd"/>
</dbReference>
<organism evidence="8 9">
    <name type="scientific">Erythranthe guttata</name>
    <name type="common">Yellow monkey flower</name>
    <name type="synonym">Mimulus guttatus</name>
    <dbReference type="NCBI Taxonomy" id="4155"/>
    <lineage>
        <taxon>Eukaryota</taxon>
        <taxon>Viridiplantae</taxon>
        <taxon>Streptophyta</taxon>
        <taxon>Embryophyta</taxon>
        <taxon>Tracheophyta</taxon>
        <taxon>Spermatophyta</taxon>
        <taxon>Magnoliopsida</taxon>
        <taxon>eudicotyledons</taxon>
        <taxon>Gunneridae</taxon>
        <taxon>Pentapetalae</taxon>
        <taxon>asterids</taxon>
        <taxon>lamiids</taxon>
        <taxon>Lamiales</taxon>
        <taxon>Phrymaceae</taxon>
        <taxon>Erythranthe</taxon>
    </lineage>
</organism>
<dbReference type="KEGG" id="egt:105976590"/>
<keyword evidence="4 5" id="KW-0413">Isomerase</keyword>
<dbReference type="OMA" id="APTARCH"/>
<dbReference type="EMBL" id="KI632259">
    <property type="protein sequence ID" value="EYU20900.1"/>
    <property type="molecule type" value="Genomic_DNA"/>
</dbReference>
<dbReference type="InterPro" id="IPR011013">
    <property type="entry name" value="Gal_mutarotase_sf_dom"/>
</dbReference>
<dbReference type="STRING" id="4155.A0A022Q304"/>
<sequence>MSSSSSSSAAAPPVEKPSAVFSIGINGLTSVVLSQPGGYSAEVLLYGGQVISWKNKRGDELLFISKKAVFEPHNPIRGGIPICFPTFINNGSTEQLGFARLRYWEVDTSIDLTTSSDKASIDLILRPTNDDLLKCPNQFEFRLRVILEPNGDLKMNSHISNLNSDGKPFTFLFSYHTYFYVSEIREVGVEGLEKVDYLDYLQNKKRCTEQAEAITFDSEVDRVYLNTPDIISITDRELKRTFTIRKSSSLPDIVVWNPWEEKAREMTDLDTIEYREMVCVEAAAVGSEITLKAGDEWTGTHHLSVCPWTLGKGC</sequence>
<reference evidence="8 9" key="1">
    <citation type="journal article" date="2013" name="Proc. Natl. Acad. Sci. U.S.A.">
        <title>Fine-scale variation in meiotic recombination in Mimulus inferred from population shotgun sequencing.</title>
        <authorList>
            <person name="Hellsten U."/>
            <person name="Wright K.M."/>
            <person name="Jenkins J."/>
            <person name="Shu S."/>
            <person name="Yuan Y."/>
            <person name="Wessler S.R."/>
            <person name="Schmutz J."/>
            <person name="Willis J.H."/>
            <person name="Rokhsar D.S."/>
        </authorList>
    </citation>
    <scope>NUCLEOTIDE SEQUENCE [LARGE SCALE GENOMIC DNA]</scope>
    <source>
        <strain evidence="9">cv. DUN x IM62</strain>
    </source>
</reference>
<dbReference type="GO" id="GO:0047938">
    <property type="term" value="F:glucose-6-phosphate 1-epimerase activity"/>
    <property type="evidence" value="ECO:0000318"/>
    <property type="project" value="GO_Central"/>
</dbReference>
<accession>A0A022Q304</accession>
<dbReference type="InterPro" id="IPR008183">
    <property type="entry name" value="Aldose_1/G6P_1-epimerase"/>
</dbReference>
<comment type="catalytic activity">
    <reaction evidence="1">
        <text>alpha-D-glucose 6-phosphate = beta-D-glucose 6-phosphate</text>
        <dbReference type="Rhea" id="RHEA:16249"/>
        <dbReference type="ChEBI" id="CHEBI:58225"/>
        <dbReference type="ChEBI" id="CHEBI:58247"/>
        <dbReference type="EC" id="5.1.3.15"/>
    </reaction>
</comment>
<feature type="active site" evidence="6">
    <location>
        <position position="281"/>
    </location>
</feature>
<comment type="similarity">
    <text evidence="2 5">Belongs to the glucose-6-phosphate 1-epimerase family.</text>
</comment>
<feature type="active site" evidence="6">
    <location>
        <position position="176"/>
    </location>
</feature>
<dbReference type="SUPFAM" id="SSF74650">
    <property type="entry name" value="Galactose mutarotase-like"/>
    <property type="match status" value="1"/>
</dbReference>
<dbReference type="OrthoDB" id="1659429at2759"/>